<keyword evidence="3" id="KW-0731">Sigma factor</keyword>
<evidence type="ECO:0000313" key="9">
    <source>
        <dbReference type="Proteomes" id="UP000095447"/>
    </source>
</evidence>
<dbReference type="SUPFAM" id="SSF88946">
    <property type="entry name" value="Sigma2 domain of RNA polymerase sigma factors"/>
    <property type="match status" value="1"/>
</dbReference>
<dbReference type="InterPro" id="IPR007627">
    <property type="entry name" value="RNA_pol_sigma70_r2"/>
</dbReference>
<dbReference type="CDD" id="cd06171">
    <property type="entry name" value="Sigma70_r4"/>
    <property type="match status" value="1"/>
</dbReference>
<dbReference type="InterPro" id="IPR013325">
    <property type="entry name" value="RNA_pol_sigma_r2"/>
</dbReference>
<dbReference type="EMBL" id="CYZA01000019">
    <property type="protein sequence ID" value="CUO37152.1"/>
    <property type="molecule type" value="Genomic_DNA"/>
</dbReference>
<sequence>MTKDVFIKEVRDAEAMLYHISKSILKNDSDCGDAVQETILKAYEKLPTLKKEKYFRTWITKILINECNGILRKRKNVIPYEEYMDNMRLTEEDRYSHLYMAIMELPEDLRILVTLYYLEGFSQKEISEALDIPEGTIKSRLSRAREFLKAQLSDEEEKRPMPGKNSKLSKRITGKGKMSC</sequence>
<evidence type="ECO:0000256" key="2">
    <source>
        <dbReference type="ARBA" id="ARBA00023015"/>
    </source>
</evidence>
<dbReference type="Proteomes" id="UP000095447">
    <property type="component" value="Unassembled WGS sequence"/>
</dbReference>
<evidence type="ECO:0000259" key="6">
    <source>
        <dbReference type="Pfam" id="PF04542"/>
    </source>
</evidence>
<feature type="domain" description="RNA polymerase sigma factor 70 region 4 type 2" evidence="7">
    <location>
        <begin position="98"/>
        <end position="148"/>
    </location>
</feature>
<dbReference type="Pfam" id="PF04542">
    <property type="entry name" value="Sigma70_r2"/>
    <property type="match status" value="1"/>
</dbReference>
<dbReference type="STRING" id="657314.CK5_27510"/>
<protein>
    <submittedName>
        <fullName evidence="8">Sigma-24</fullName>
    </submittedName>
</protein>
<dbReference type="GO" id="GO:0016987">
    <property type="term" value="F:sigma factor activity"/>
    <property type="evidence" value="ECO:0007669"/>
    <property type="project" value="UniProtKB-KW"/>
</dbReference>
<dbReference type="AlphaFoldDB" id="A0A174EGT3"/>
<reference evidence="8 9" key="1">
    <citation type="submission" date="2015-09" db="EMBL/GenBank/DDBJ databases">
        <authorList>
            <consortium name="Pathogen Informatics"/>
        </authorList>
    </citation>
    <scope>NUCLEOTIDE SEQUENCE [LARGE SCALE GENOMIC DNA]</scope>
    <source>
        <strain evidence="8 9">2789STDY5608838</strain>
    </source>
</reference>
<feature type="domain" description="RNA polymerase sigma-70 region 2" evidence="6">
    <location>
        <begin position="15"/>
        <end position="75"/>
    </location>
</feature>
<dbReference type="Gene3D" id="1.10.1740.10">
    <property type="match status" value="1"/>
</dbReference>
<dbReference type="GO" id="GO:0003677">
    <property type="term" value="F:DNA binding"/>
    <property type="evidence" value="ECO:0007669"/>
    <property type="project" value="InterPro"/>
</dbReference>
<feature type="region of interest" description="Disordered" evidence="5">
    <location>
        <begin position="152"/>
        <end position="180"/>
    </location>
</feature>
<dbReference type="Pfam" id="PF08281">
    <property type="entry name" value="Sigma70_r4_2"/>
    <property type="match status" value="1"/>
</dbReference>
<gene>
    <name evidence="8" type="primary">rpoE</name>
    <name evidence="8" type="ORF">ERS852395_02833</name>
</gene>
<dbReference type="PANTHER" id="PTHR43133:SF51">
    <property type="entry name" value="RNA POLYMERASE SIGMA FACTOR"/>
    <property type="match status" value="1"/>
</dbReference>
<dbReference type="PANTHER" id="PTHR43133">
    <property type="entry name" value="RNA POLYMERASE ECF-TYPE SIGMA FACTO"/>
    <property type="match status" value="1"/>
</dbReference>
<dbReference type="Gene3D" id="1.10.10.10">
    <property type="entry name" value="Winged helix-like DNA-binding domain superfamily/Winged helix DNA-binding domain"/>
    <property type="match status" value="1"/>
</dbReference>
<dbReference type="SUPFAM" id="SSF88659">
    <property type="entry name" value="Sigma3 and sigma4 domains of RNA polymerase sigma factors"/>
    <property type="match status" value="1"/>
</dbReference>
<organism evidence="8 9">
    <name type="scientific">Blautia obeum</name>
    <dbReference type="NCBI Taxonomy" id="40520"/>
    <lineage>
        <taxon>Bacteria</taxon>
        <taxon>Bacillati</taxon>
        <taxon>Bacillota</taxon>
        <taxon>Clostridia</taxon>
        <taxon>Lachnospirales</taxon>
        <taxon>Lachnospiraceae</taxon>
        <taxon>Blautia</taxon>
    </lineage>
</organism>
<evidence type="ECO:0000256" key="3">
    <source>
        <dbReference type="ARBA" id="ARBA00023082"/>
    </source>
</evidence>
<dbReference type="InterPro" id="IPR039425">
    <property type="entry name" value="RNA_pol_sigma-70-like"/>
</dbReference>
<evidence type="ECO:0000259" key="7">
    <source>
        <dbReference type="Pfam" id="PF08281"/>
    </source>
</evidence>
<evidence type="ECO:0000313" key="8">
    <source>
        <dbReference type="EMBL" id="CUO37152.1"/>
    </source>
</evidence>
<dbReference type="InterPro" id="IPR013324">
    <property type="entry name" value="RNA_pol_sigma_r3/r4-like"/>
</dbReference>
<accession>A0A174EGT3</accession>
<dbReference type="InterPro" id="IPR036388">
    <property type="entry name" value="WH-like_DNA-bd_sf"/>
</dbReference>
<evidence type="ECO:0000256" key="4">
    <source>
        <dbReference type="ARBA" id="ARBA00023163"/>
    </source>
</evidence>
<dbReference type="InterPro" id="IPR014284">
    <property type="entry name" value="RNA_pol_sigma-70_dom"/>
</dbReference>
<evidence type="ECO:0000256" key="5">
    <source>
        <dbReference type="SAM" id="MobiDB-lite"/>
    </source>
</evidence>
<keyword evidence="2" id="KW-0805">Transcription regulation</keyword>
<dbReference type="GO" id="GO:0006352">
    <property type="term" value="P:DNA-templated transcription initiation"/>
    <property type="evidence" value="ECO:0007669"/>
    <property type="project" value="InterPro"/>
</dbReference>
<comment type="similarity">
    <text evidence="1">Belongs to the sigma-70 factor family. ECF subfamily.</text>
</comment>
<evidence type="ECO:0000256" key="1">
    <source>
        <dbReference type="ARBA" id="ARBA00010641"/>
    </source>
</evidence>
<dbReference type="NCBIfam" id="TIGR02937">
    <property type="entry name" value="sigma70-ECF"/>
    <property type="match status" value="1"/>
</dbReference>
<proteinExistence type="inferred from homology"/>
<name>A0A174EGT3_9FIRM</name>
<dbReference type="InterPro" id="IPR013249">
    <property type="entry name" value="RNA_pol_sigma70_r4_t2"/>
</dbReference>
<dbReference type="RefSeq" id="WP_008703681.1">
    <property type="nucleotide sequence ID" value="NZ_CYZA01000019.1"/>
</dbReference>
<keyword evidence="4" id="KW-0804">Transcription</keyword>